<evidence type="ECO:0000259" key="1">
    <source>
        <dbReference type="Pfam" id="PF04448"/>
    </source>
</evidence>
<dbReference type="Proteomes" id="UP000248731">
    <property type="component" value="Chromosome 1"/>
</dbReference>
<protein>
    <submittedName>
        <fullName evidence="2">Phage protein</fullName>
    </submittedName>
</protein>
<keyword evidence="4" id="KW-1185">Reference proteome</keyword>
<reference evidence="4 5" key="1">
    <citation type="submission" date="2018-06" db="EMBL/GenBank/DDBJ databases">
        <authorList>
            <consortium name="Pathogen Informatics"/>
            <person name="Doyle S."/>
        </authorList>
    </citation>
    <scope>NUCLEOTIDE SEQUENCE [LARGE SCALE GENOMIC DNA]</scope>
    <source>
        <strain evidence="3 5">NCTC7304</strain>
        <strain evidence="2 4">NCTC7307</strain>
    </source>
</reference>
<proteinExistence type="predicted"/>
<dbReference type="EMBL" id="UGXD01000002">
    <property type="protein sequence ID" value="SUG32803.1"/>
    <property type="molecule type" value="Genomic_DNA"/>
</dbReference>
<name>A0A2X4T8E3_SALER</name>
<dbReference type="AlphaFoldDB" id="A0A2X4T8E3"/>
<feature type="domain" description="DUF551" evidence="1">
    <location>
        <begin position="109"/>
        <end position="173"/>
    </location>
</feature>
<sequence>MKHHQITASMAKDIAFKLGAELNNEEAEIFADGYNAAMQSFGNYERLNQAPVKQPSSDDVIGWLRSDYNSDDKRDPDAPLFMLGSNNPSETWGVKYMPLTGNSPVTPDGWISCSERMPEDEQEVIVQNKLGYRYVSYFDEQSGLFFDMRGGNQINCIEHILVTHWRPMPVPPQH</sequence>
<dbReference type="EMBL" id="LS483466">
    <property type="protein sequence ID" value="SQI23373.1"/>
    <property type="molecule type" value="Genomic_DNA"/>
</dbReference>
<gene>
    <name evidence="3" type="ORF">NCTC7304_02257</name>
    <name evidence="2" type="ORF">NCTC7307_02373</name>
</gene>
<dbReference type="Pfam" id="PF04448">
    <property type="entry name" value="DUF551"/>
    <property type="match status" value="1"/>
</dbReference>
<organism evidence="2 4">
    <name type="scientific">Salmonella enterica subsp. arizonae</name>
    <dbReference type="NCBI Taxonomy" id="59203"/>
    <lineage>
        <taxon>Bacteria</taxon>
        <taxon>Pseudomonadati</taxon>
        <taxon>Pseudomonadota</taxon>
        <taxon>Gammaproteobacteria</taxon>
        <taxon>Enterobacterales</taxon>
        <taxon>Enterobacteriaceae</taxon>
        <taxon>Salmonella</taxon>
    </lineage>
</organism>
<evidence type="ECO:0000313" key="5">
    <source>
        <dbReference type="Proteomes" id="UP000254762"/>
    </source>
</evidence>
<dbReference type="InterPro" id="IPR007539">
    <property type="entry name" value="DUF551"/>
</dbReference>
<dbReference type="Proteomes" id="UP000254762">
    <property type="component" value="Unassembled WGS sequence"/>
</dbReference>
<evidence type="ECO:0000313" key="2">
    <source>
        <dbReference type="EMBL" id="SQI23373.1"/>
    </source>
</evidence>
<evidence type="ECO:0000313" key="3">
    <source>
        <dbReference type="EMBL" id="SUG32803.1"/>
    </source>
</evidence>
<accession>A0A2X4T8E3</accession>
<evidence type="ECO:0000313" key="4">
    <source>
        <dbReference type="Proteomes" id="UP000248731"/>
    </source>
</evidence>